<keyword evidence="3" id="KW-1185">Reference proteome</keyword>
<evidence type="ECO:0000256" key="1">
    <source>
        <dbReference type="SAM" id="MobiDB-lite"/>
    </source>
</evidence>
<protein>
    <submittedName>
        <fullName evidence="2">Uncharacterized protein</fullName>
    </submittedName>
</protein>
<accession>A0A9P3FZN9</accession>
<sequence>MPQANRAWGDPASSASRTTAALGRPCYRTPHAVRAPRRAAQMNRARPRRPIIRYRSPTHRPVQPAPRARKAAVWARPCVRAASPWARGCRARAGVAT</sequence>
<comment type="caution">
    <text evidence="2">The sequence shown here is derived from an EMBL/GenBank/DDBJ whole genome shotgun (WGS) entry which is preliminary data.</text>
</comment>
<dbReference type="AlphaFoldDB" id="A0A9P3FZN9"/>
<feature type="compositionally biased region" description="Basic residues" evidence="1">
    <location>
        <begin position="45"/>
        <end position="58"/>
    </location>
</feature>
<proteinExistence type="predicted"/>
<dbReference type="Proteomes" id="UP000703269">
    <property type="component" value="Unassembled WGS sequence"/>
</dbReference>
<reference evidence="2 3" key="1">
    <citation type="submission" date="2021-08" db="EMBL/GenBank/DDBJ databases">
        <title>Draft Genome Sequence of Phanerochaete sordida strain YK-624.</title>
        <authorList>
            <person name="Mori T."/>
            <person name="Dohra H."/>
            <person name="Suzuki T."/>
            <person name="Kawagishi H."/>
            <person name="Hirai H."/>
        </authorList>
    </citation>
    <scope>NUCLEOTIDE SEQUENCE [LARGE SCALE GENOMIC DNA]</scope>
    <source>
        <strain evidence="2 3">YK-624</strain>
    </source>
</reference>
<name>A0A9P3FZN9_9APHY</name>
<gene>
    <name evidence="2" type="ORF">PsYK624_016320</name>
</gene>
<organism evidence="2 3">
    <name type="scientific">Phanerochaete sordida</name>
    <dbReference type="NCBI Taxonomy" id="48140"/>
    <lineage>
        <taxon>Eukaryota</taxon>
        <taxon>Fungi</taxon>
        <taxon>Dikarya</taxon>
        <taxon>Basidiomycota</taxon>
        <taxon>Agaricomycotina</taxon>
        <taxon>Agaricomycetes</taxon>
        <taxon>Polyporales</taxon>
        <taxon>Phanerochaetaceae</taxon>
        <taxon>Phanerochaete</taxon>
    </lineage>
</organism>
<evidence type="ECO:0000313" key="2">
    <source>
        <dbReference type="EMBL" id="GJE85553.1"/>
    </source>
</evidence>
<dbReference type="EMBL" id="BPQB01000002">
    <property type="protein sequence ID" value="GJE85553.1"/>
    <property type="molecule type" value="Genomic_DNA"/>
</dbReference>
<feature type="region of interest" description="Disordered" evidence="1">
    <location>
        <begin position="1"/>
        <end position="68"/>
    </location>
</feature>
<evidence type="ECO:0000313" key="3">
    <source>
        <dbReference type="Proteomes" id="UP000703269"/>
    </source>
</evidence>